<keyword evidence="4" id="KW-1185">Reference proteome</keyword>
<protein>
    <submittedName>
        <fullName evidence="3">Long-chain acyl-CoA synthetase</fullName>
    </submittedName>
</protein>
<dbReference type="Proteomes" id="UP000199025">
    <property type="component" value="Unassembled WGS sequence"/>
</dbReference>
<dbReference type="EMBL" id="FORP01000001">
    <property type="protein sequence ID" value="SFI74525.1"/>
    <property type="molecule type" value="Genomic_DNA"/>
</dbReference>
<dbReference type="OrthoDB" id="9803968at2"/>
<reference evidence="3 4" key="1">
    <citation type="submission" date="2016-10" db="EMBL/GenBank/DDBJ databases">
        <authorList>
            <person name="de Groot N.N."/>
        </authorList>
    </citation>
    <scope>NUCLEOTIDE SEQUENCE [LARGE SCALE GENOMIC DNA]</scope>
    <source>
        <strain evidence="3 4">DSM 44468</strain>
    </source>
</reference>
<name>A0A1I3KQY7_9PSEU</name>
<organism evidence="3 4">
    <name type="scientific">Amycolatopsis sacchari</name>
    <dbReference type="NCBI Taxonomy" id="115433"/>
    <lineage>
        <taxon>Bacteria</taxon>
        <taxon>Bacillati</taxon>
        <taxon>Actinomycetota</taxon>
        <taxon>Actinomycetes</taxon>
        <taxon>Pseudonocardiales</taxon>
        <taxon>Pseudonocardiaceae</taxon>
        <taxon>Amycolatopsis</taxon>
    </lineage>
</organism>
<evidence type="ECO:0000259" key="2">
    <source>
        <dbReference type="Pfam" id="PF13193"/>
    </source>
</evidence>
<evidence type="ECO:0000313" key="3">
    <source>
        <dbReference type="EMBL" id="SFI74525.1"/>
    </source>
</evidence>
<feature type="domain" description="AMP-dependent synthetase/ligase" evidence="1">
    <location>
        <begin position="10"/>
        <end position="368"/>
    </location>
</feature>
<dbReference type="RefSeq" id="WP_091504113.1">
    <property type="nucleotide sequence ID" value="NZ_FORP01000001.1"/>
</dbReference>
<dbReference type="Pfam" id="PF00501">
    <property type="entry name" value="AMP-binding"/>
    <property type="match status" value="1"/>
</dbReference>
<sequence length="500" mass="54346">MLNLSVLLSSTARTRPARTALRCGDQALTYAELDRQARQVAESVRARGIRPGDRVALVSPNLLAFPVVYYGLLMAGAVVIPLNPLLKERELAFIFGDSGTTAVFAWEGSEQLPVLGNVRRAAAATPSVREVFALGELPGLLAPFPGTAEAEPTAAEDPAVIIYTSGTTGTPKGAVLSHLSLLLNARMKELLIPKHEHDVVLVALPLYHIFGQTSVLNGNVHSGATLVLLPRFDPDTALDLLVGHRVTLFSGVPSMFQAFLQTDPEGTRLRKAAETIRLITSGGAPLPVAVFERFERVCGLRIRQGYGLSETSPTVTFCPWDEPIRPASVGKPVWGVDIRVVDRDDRPVPAGTVGEIVIRGHCLMLGYHNRPEATAEAIRDGWFHTGDLGRFDEDGWLYVVDRAKDLILRGGYNVYPAEVEQVLLSHPAVAMTAVVGEPHERLGQEVVAHVVPRAGARIDPDELSAYARERLAEYKYPRRIVVRDELPMTSTGKVLKRALG</sequence>
<feature type="domain" description="AMP-binding enzyme C-terminal" evidence="2">
    <location>
        <begin position="418"/>
        <end position="493"/>
    </location>
</feature>
<dbReference type="InterPro" id="IPR020845">
    <property type="entry name" value="AMP-binding_CS"/>
</dbReference>
<dbReference type="PANTHER" id="PTHR43767">
    <property type="entry name" value="LONG-CHAIN-FATTY-ACID--COA LIGASE"/>
    <property type="match status" value="1"/>
</dbReference>
<dbReference type="InterPro" id="IPR050237">
    <property type="entry name" value="ATP-dep_AMP-bd_enzyme"/>
</dbReference>
<dbReference type="PANTHER" id="PTHR43767:SF12">
    <property type="entry name" value="AMP-DEPENDENT SYNTHETASE AND LIGASE"/>
    <property type="match status" value="1"/>
</dbReference>
<dbReference type="InterPro" id="IPR000873">
    <property type="entry name" value="AMP-dep_synth/lig_dom"/>
</dbReference>
<dbReference type="CDD" id="cd05936">
    <property type="entry name" value="FC-FACS_FadD_like"/>
    <property type="match status" value="1"/>
</dbReference>
<dbReference type="PROSITE" id="PS00455">
    <property type="entry name" value="AMP_BINDING"/>
    <property type="match status" value="1"/>
</dbReference>
<dbReference type="Pfam" id="PF13193">
    <property type="entry name" value="AMP-binding_C"/>
    <property type="match status" value="1"/>
</dbReference>
<evidence type="ECO:0000313" key="4">
    <source>
        <dbReference type="Proteomes" id="UP000199025"/>
    </source>
</evidence>
<dbReference type="InterPro" id="IPR042099">
    <property type="entry name" value="ANL_N_sf"/>
</dbReference>
<gene>
    <name evidence="3" type="ORF">SAMN05421835_101646</name>
</gene>
<dbReference type="Gene3D" id="3.40.50.12780">
    <property type="entry name" value="N-terminal domain of ligase-like"/>
    <property type="match status" value="1"/>
</dbReference>
<dbReference type="SUPFAM" id="SSF56801">
    <property type="entry name" value="Acetyl-CoA synthetase-like"/>
    <property type="match status" value="1"/>
</dbReference>
<dbReference type="InterPro" id="IPR025110">
    <property type="entry name" value="AMP-bd_C"/>
</dbReference>
<proteinExistence type="predicted"/>
<evidence type="ECO:0000259" key="1">
    <source>
        <dbReference type="Pfam" id="PF00501"/>
    </source>
</evidence>
<dbReference type="AlphaFoldDB" id="A0A1I3KQY7"/>
<dbReference type="STRING" id="115433.SAMN05421835_101646"/>
<dbReference type="GO" id="GO:0016877">
    <property type="term" value="F:ligase activity, forming carbon-sulfur bonds"/>
    <property type="evidence" value="ECO:0007669"/>
    <property type="project" value="UniProtKB-ARBA"/>
</dbReference>
<accession>A0A1I3KQY7</accession>
<dbReference type="Gene3D" id="3.30.300.30">
    <property type="match status" value="1"/>
</dbReference>
<dbReference type="InterPro" id="IPR045851">
    <property type="entry name" value="AMP-bd_C_sf"/>
</dbReference>